<reference evidence="3 4" key="1">
    <citation type="submission" date="2023-09" db="EMBL/GenBank/DDBJ databases">
        <title>Genomes of two closely related lineages of the louse Polyplax serrata with different host specificities.</title>
        <authorList>
            <person name="Martinu J."/>
            <person name="Tarabai H."/>
            <person name="Stefka J."/>
            <person name="Hypsa V."/>
        </authorList>
    </citation>
    <scope>NUCLEOTIDE SEQUENCE [LARGE SCALE GENOMIC DNA]</scope>
    <source>
        <strain evidence="3">98ZLc_SE</strain>
    </source>
</reference>
<accession>A0ABR1APX0</accession>
<gene>
    <name evidence="3" type="ORF">RUM44_011394</name>
</gene>
<organism evidence="3 4">
    <name type="scientific">Polyplax serrata</name>
    <name type="common">Common mouse louse</name>
    <dbReference type="NCBI Taxonomy" id="468196"/>
    <lineage>
        <taxon>Eukaryota</taxon>
        <taxon>Metazoa</taxon>
        <taxon>Ecdysozoa</taxon>
        <taxon>Arthropoda</taxon>
        <taxon>Hexapoda</taxon>
        <taxon>Insecta</taxon>
        <taxon>Pterygota</taxon>
        <taxon>Neoptera</taxon>
        <taxon>Paraneoptera</taxon>
        <taxon>Psocodea</taxon>
        <taxon>Troctomorpha</taxon>
        <taxon>Phthiraptera</taxon>
        <taxon>Anoplura</taxon>
        <taxon>Polyplacidae</taxon>
        <taxon>Polyplax</taxon>
    </lineage>
</organism>
<evidence type="ECO:0000313" key="3">
    <source>
        <dbReference type="EMBL" id="KAK6624535.1"/>
    </source>
</evidence>
<feature type="transmembrane region" description="Helical" evidence="2">
    <location>
        <begin position="35"/>
        <end position="55"/>
    </location>
</feature>
<proteinExistence type="predicted"/>
<protein>
    <submittedName>
        <fullName evidence="3">Uncharacterized protein</fullName>
    </submittedName>
</protein>
<feature type="region of interest" description="Disordered" evidence="1">
    <location>
        <begin position="110"/>
        <end position="150"/>
    </location>
</feature>
<keyword evidence="2" id="KW-0472">Membrane</keyword>
<keyword evidence="2" id="KW-1133">Transmembrane helix</keyword>
<sequence length="169" mass="19038">METNDAMKDTKEETGAENEAPKAKRLLYRGIQGRIVYICLLLLFFTELVLSYFLYEYISSVEKRCVEIDVEVLPTKVTRKRRSPVLEDNAVSTSEDATVEFFNPKLKHELNEKNGGKHSGNKFKNNGYSTSSASADVGGTSTPSDEENANNPWVWLTSYSRIPSTLDIM</sequence>
<name>A0ABR1APX0_POLSC</name>
<evidence type="ECO:0000256" key="1">
    <source>
        <dbReference type="SAM" id="MobiDB-lite"/>
    </source>
</evidence>
<comment type="caution">
    <text evidence="3">The sequence shown here is derived from an EMBL/GenBank/DDBJ whole genome shotgun (WGS) entry which is preliminary data.</text>
</comment>
<feature type="compositionally biased region" description="Polar residues" evidence="1">
    <location>
        <begin position="122"/>
        <end position="143"/>
    </location>
</feature>
<evidence type="ECO:0000313" key="4">
    <source>
        <dbReference type="Proteomes" id="UP001359485"/>
    </source>
</evidence>
<keyword evidence="4" id="KW-1185">Reference proteome</keyword>
<dbReference type="Proteomes" id="UP001359485">
    <property type="component" value="Unassembled WGS sequence"/>
</dbReference>
<evidence type="ECO:0000256" key="2">
    <source>
        <dbReference type="SAM" id="Phobius"/>
    </source>
</evidence>
<keyword evidence="2" id="KW-0812">Transmembrane</keyword>
<dbReference type="EMBL" id="JAWJWF010000046">
    <property type="protein sequence ID" value="KAK6624535.1"/>
    <property type="molecule type" value="Genomic_DNA"/>
</dbReference>